<evidence type="ECO:0000313" key="1">
    <source>
        <dbReference type="EMBL" id="KAG8556466.1"/>
    </source>
</evidence>
<dbReference type="AlphaFoldDB" id="A0AAV7A534"/>
<gene>
    <name evidence="1" type="ORF">GDO81_018087</name>
</gene>
<evidence type="ECO:0000313" key="2">
    <source>
        <dbReference type="Proteomes" id="UP000824782"/>
    </source>
</evidence>
<accession>A0AAV7A534</accession>
<reference evidence="1" key="1">
    <citation type="thesis" date="2020" institute="ProQuest LLC" country="789 East Eisenhower Parkway, Ann Arbor, MI, USA">
        <title>Comparative Genomics and Chromosome Evolution.</title>
        <authorList>
            <person name="Mudd A.B."/>
        </authorList>
    </citation>
    <scope>NUCLEOTIDE SEQUENCE</scope>
    <source>
        <strain evidence="1">237g6f4</strain>
        <tissue evidence="1">Blood</tissue>
    </source>
</reference>
<keyword evidence="2" id="KW-1185">Reference proteome</keyword>
<dbReference type="EMBL" id="WNYA01000009">
    <property type="protein sequence ID" value="KAG8556466.1"/>
    <property type="molecule type" value="Genomic_DNA"/>
</dbReference>
<organism evidence="1 2">
    <name type="scientific">Engystomops pustulosus</name>
    <name type="common">Tungara frog</name>
    <name type="synonym">Physalaemus pustulosus</name>
    <dbReference type="NCBI Taxonomy" id="76066"/>
    <lineage>
        <taxon>Eukaryota</taxon>
        <taxon>Metazoa</taxon>
        <taxon>Chordata</taxon>
        <taxon>Craniata</taxon>
        <taxon>Vertebrata</taxon>
        <taxon>Euteleostomi</taxon>
        <taxon>Amphibia</taxon>
        <taxon>Batrachia</taxon>
        <taxon>Anura</taxon>
        <taxon>Neobatrachia</taxon>
        <taxon>Hyloidea</taxon>
        <taxon>Leptodactylidae</taxon>
        <taxon>Leiuperinae</taxon>
        <taxon>Engystomops</taxon>
    </lineage>
</organism>
<sequence length="74" mass="7836">MDQGYGVTHRPGAAALSSNGRRILGYGVTHRPEAAALSSNGRRIQGYGVTHRPGAAALSSKHTLCLALLIYYNI</sequence>
<comment type="caution">
    <text evidence="1">The sequence shown here is derived from an EMBL/GenBank/DDBJ whole genome shotgun (WGS) entry which is preliminary data.</text>
</comment>
<name>A0AAV7A534_ENGPU</name>
<protein>
    <submittedName>
        <fullName evidence="1">Uncharacterized protein</fullName>
    </submittedName>
</protein>
<dbReference type="Proteomes" id="UP000824782">
    <property type="component" value="Unassembled WGS sequence"/>
</dbReference>
<proteinExistence type="predicted"/>